<evidence type="ECO:0000259" key="4">
    <source>
        <dbReference type="PROSITE" id="PS50014"/>
    </source>
</evidence>
<dbReference type="InterPro" id="IPR001487">
    <property type="entry name" value="Bromodomain"/>
</dbReference>
<evidence type="ECO:0000256" key="3">
    <source>
        <dbReference type="SAM" id="MobiDB-lite"/>
    </source>
</evidence>
<reference evidence="5" key="2">
    <citation type="submission" date="2006-06" db="EMBL/GenBank/DDBJ databases">
        <authorList>
            <person name="Buell R."/>
            <person name="Wing R.A."/>
            <person name="McCombie W.A."/>
            <person name="Ouyang S."/>
        </authorList>
    </citation>
    <scope>NUCLEOTIDE SEQUENCE</scope>
</reference>
<feature type="compositionally biased region" description="Pro residues" evidence="3">
    <location>
        <begin position="10"/>
        <end position="21"/>
    </location>
</feature>
<accession>Q10S86</accession>
<feature type="region of interest" description="Disordered" evidence="3">
    <location>
        <begin position="1"/>
        <end position="101"/>
    </location>
</feature>
<feature type="compositionally biased region" description="Polar residues" evidence="3">
    <location>
        <begin position="682"/>
        <end position="704"/>
    </location>
</feature>
<dbReference type="CDD" id="cd04369">
    <property type="entry name" value="Bromodomain"/>
    <property type="match status" value="1"/>
</dbReference>
<feature type="region of interest" description="Disordered" evidence="3">
    <location>
        <begin position="300"/>
        <end position="349"/>
    </location>
</feature>
<feature type="compositionally biased region" description="Basic residues" evidence="3">
    <location>
        <begin position="314"/>
        <end position="324"/>
    </location>
</feature>
<feature type="compositionally biased region" description="Polar residues" evidence="3">
    <location>
        <begin position="506"/>
        <end position="520"/>
    </location>
</feature>
<reference evidence="5" key="1">
    <citation type="journal article" date="2005" name="Genome Res.">
        <title>Sequence, annotation, and analysis of synteny between rice chromosome 3 and diverged grass species.</title>
        <authorList>
            <consortium name="Rice Chromosome 3 Sequencing Consortium"/>
            <person name="Buell C.R."/>
            <person name="Yuan Q."/>
            <person name="Ouyang S."/>
            <person name="Liu J."/>
            <person name="Zhu W."/>
            <person name="Wang A."/>
            <person name="Maiti R."/>
            <person name="Haas B."/>
            <person name="Wortman J."/>
            <person name="Pertea M."/>
            <person name="Jones K.M."/>
            <person name="Kim M."/>
            <person name="Overton L."/>
            <person name="Tsitrin T."/>
            <person name="Fadrosh D."/>
            <person name="Bera J."/>
            <person name="Weaver B."/>
            <person name="Jin S."/>
            <person name="Johri S."/>
            <person name="Reardon M."/>
            <person name="Webb K."/>
            <person name="Hill J."/>
            <person name="Moffat K."/>
            <person name="Tallon L."/>
            <person name="Van Aken S."/>
            <person name="Lewis M."/>
            <person name="Utterback T."/>
            <person name="Feldblyum T."/>
            <person name="Zismann V."/>
            <person name="Iobst S."/>
            <person name="Hsiao J."/>
            <person name="de Vazeille A.R."/>
            <person name="Salzberg S.L."/>
            <person name="White O."/>
            <person name="Fraser C."/>
            <person name="Yu Y."/>
            <person name="Kim H."/>
            <person name="Rambo T."/>
            <person name="Currie J."/>
            <person name="Collura K."/>
            <person name="Kernodle-Thompson S."/>
            <person name="Wei F."/>
            <person name="Kudrna K."/>
            <person name="Ammiraju J.S."/>
            <person name="Luo M."/>
            <person name="Goicoechea J.L."/>
            <person name="Wing R.A."/>
            <person name="Henry D."/>
            <person name="Oates R."/>
            <person name="Palmer M."/>
            <person name="Pries G."/>
            <person name="Saski C."/>
            <person name="Simmons J."/>
            <person name="Soderlund C."/>
            <person name="Nelson W."/>
            <person name="de la Bastide M."/>
            <person name="Spiegel L."/>
            <person name="Nascimento L."/>
            <person name="Huang E."/>
            <person name="Preston R."/>
            <person name="Zutavern T."/>
            <person name="Palmer L."/>
            <person name="O'Shaughnessy A."/>
            <person name="Dike S."/>
            <person name="McCombie W.R."/>
            <person name="Minx P."/>
            <person name="Cordum H."/>
            <person name="Wilson R."/>
            <person name="Jin W."/>
            <person name="Lee H.R."/>
            <person name="Jiang J."/>
            <person name="Jackson S."/>
        </authorList>
    </citation>
    <scope>NUCLEOTIDE SEQUENCE [LARGE SCALE GENOMIC DNA]</scope>
</reference>
<dbReference type="SMART" id="SM00297">
    <property type="entry name" value="BROMO"/>
    <property type="match status" value="1"/>
</dbReference>
<feature type="domain" description="Bromo" evidence="4">
    <location>
        <begin position="212"/>
        <end position="282"/>
    </location>
</feature>
<feature type="region of interest" description="Disordered" evidence="3">
    <location>
        <begin position="176"/>
        <end position="196"/>
    </location>
</feature>
<feature type="region of interest" description="Disordered" evidence="3">
    <location>
        <begin position="480"/>
        <end position="554"/>
    </location>
</feature>
<gene>
    <name evidence="5" type="ordered locus">LOC_Os03g03870</name>
</gene>
<dbReference type="Gene3D" id="1.20.920.10">
    <property type="entry name" value="Bromodomain-like"/>
    <property type="match status" value="1"/>
</dbReference>
<sequence>MAKTRKAAAAPPPPPPPPPAETPARRKGKKKGRPSLLDLQRRSLRLQAQNPSPAPSPSRRDANPSDEDDDGVGSGGRRRQKRLKSVLSSSGGGEVGRAPPLLPVAPIFRNLPEVFGGLPEERRGGFLPWDTRRCGCRSGWICDFGIFLRGVGFVDDEAPAAAVVVKVEVEEKKKKVSSKATGKGDAASDGGPTTGTPLPDKKLLLFILDRLQKKDTYGVFSEPVDHEELPDYHEIIEHPMDFSTIREKLLNDSYTTLEQFENDVFLLTSNAMSYNSDDTVYYRQARSIEALAKKDFENLRQASEPEEEQQPKTVPRRGRPPKYAKKIEKTENDVSPDLSNAKTKSADHAETIRKRLTGDRTRNANITTRDSPFLQHNTPGSFAGKRTDRFGDYSGPSKYGKKTTPTISDDERRSTYDQQYFHSSPLFSALGGERKVLVPVGLQQQHAYARSLARFAAKFGPVGWDIAAKRIRRLLPSGTNFGPGWVVDGEPPENSQWPRVPMLSDPSIQSTGVPASNVISKNDESNQKSGLTSNEDSGEEHLARTEPVASTSACVNTNSVSATKLATKCENGANVSCDGVGSTGQTPPLQQHSHSREIHSNMNGFTALPNTISQYAGQGFLGQMQLTHAQVLGMFSGVNGRTNGFIHGHPLVANSIKAPQNGDVGKVATNPSPDAGHDSEAALSQTMTSSAPSLSAGVQPSGSMPSEKLANPKKHPDLALQL</sequence>
<organism evidence="5">
    <name type="scientific">Oryza sativa subsp. japonica</name>
    <name type="common">Rice</name>
    <dbReference type="NCBI Taxonomy" id="39947"/>
    <lineage>
        <taxon>Eukaryota</taxon>
        <taxon>Viridiplantae</taxon>
        <taxon>Streptophyta</taxon>
        <taxon>Embryophyta</taxon>
        <taxon>Tracheophyta</taxon>
        <taxon>Spermatophyta</taxon>
        <taxon>Magnoliopsida</taxon>
        <taxon>Liliopsida</taxon>
        <taxon>Poales</taxon>
        <taxon>Poaceae</taxon>
        <taxon>BOP clade</taxon>
        <taxon>Oryzoideae</taxon>
        <taxon>Oryzeae</taxon>
        <taxon>Oryzinae</taxon>
        <taxon>Oryza</taxon>
        <taxon>Oryza sativa</taxon>
    </lineage>
</organism>
<dbReference type="AlphaFoldDB" id="Q10S86"/>
<evidence type="ECO:0000256" key="1">
    <source>
        <dbReference type="ARBA" id="ARBA00023117"/>
    </source>
</evidence>
<dbReference type="InterPro" id="IPR036427">
    <property type="entry name" value="Bromodomain-like_sf"/>
</dbReference>
<dbReference type="InterPro" id="IPR051831">
    <property type="entry name" value="Bromodomain_contain_prot"/>
</dbReference>
<name>Q10S86_ORYSJ</name>
<dbReference type="PANTHER" id="PTHR22881:SF15">
    <property type="entry name" value="OS03G0130800 PROTEIN"/>
    <property type="match status" value="1"/>
</dbReference>
<feature type="compositionally biased region" description="Polar residues" evidence="3">
    <location>
        <begin position="370"/>
        <end position="380"/>
    </location>
</feature>
<feature type="region of interest" description="Disordered" evidence="3">
    <location>
        <begin position="662"/>
        <end position="722"/>
    </location>
</feature>
<dbReference type="Pfam" id="PF00439">
    <property type="entry name" value="Bromodomain"/>
    <property type="match status" value="1"/>
</dbReference>
<dbReference type="PRINTS" id="PR00503">
    <property type="entry name" value="BROMODOMAIN"/>
</dbReference>
<dbReference type="PANTHER" id="PTHR22881">
    <property type="entry name" value="BROMODOMAIN CONTAINING PROTEIN"/>
    <property type="match status" value="1"/>
</dbReference>
<evidence type="ECO:0000313" key="5">
    <source>
        <dbReference type="EMBL" id="ABF93806.1"/>
    </source>
</evidence>
<feature type="region of interest" description="Disordered" evidence="3">
    <location>
        <begin position="370"/>
        <end position="409"/>
    </location>
</feature>
<protein>
    <submittedName>
        <fullName evidence="5">Bromodomain containing protein, expressed</fullName>
    </submittedName>
</protein>
<dbReference type="EMBL" id="DP000009">
    <property type="protein sequence ID" value="ABF93806.1"/>
    <property type="molecule type" value="Genomic_DNA"/>
</dbReference>
<dbReference type="PROSITE" id="PS50014">
    <property type="entry name" value="BROMODOMAIN_2"/>
    <property type="match status" value="1"/>
</dbReference>
<keyword evidence="1 2" id="KW-0103">Bromodomain</keyword>
<proteinExistence type="predicted"/>
<evidence type="ECO:0000256" key="2">
    <source>
        <dbReference type="PROSITE-ProRule" id="PRU00035"/>
    </source>
</evidence>
<dbReference type="SUPFAM" id="SSF47370">
    <property type="entry name" value="Bromodomain"/>
    <property type="match status" value="1"/>
</dbReference>